<comment type="caution">
    <text evidence="3">The sequence shown here is derived from an EMBL/GenBank/DDBJ whole genome shotgun (WGS) entry which is preliminary data.</text>
</comment>
<gene>
    <name evidence="3" type="ORF">ADIS_1916</name>
</gene>
<evidence type="ECO:0000313" key="4">
    <source>
        <dbReference type="Proteomes" id="UP000013909"/>
    </source>
</evidence>
<accession>R7ZUE6</accession>
<dbReference type="Pfam" id="PF13175">
    <property type="entry name" value="AAA_15"/>
    <property type="match status" value="1"/>
</dbReference>
<evidence type="ECO:0000259" key="2">
    <source>
        <dbReference type="Pfam" id="PF13175"/>
    </source>
</evidence>
<protein>
    <recommendedName>
        <fullName evidence="2">Endonuclease GajA/Old nuclease/RecF-like AAA domain-containing protein</fullName>
    </recommendedName>
</protein>
<dbReference type="InterPro" id="IPR041685">
    <property type="entry name" value="AAA_GajA/Old/RecF-like"/>
</dbReference>
<reference evidence="3 4" key="1">
    <citation type="submission" date="2013-02" db="EMBL/GenBank/DDBJ databases">
        <title>A novel strain isolated from Lonar lake, Maharashtra, India.</title>
        <authorList>
            <person name="Singh A."/>
        </authorList>
    </citation>
    <scope>NUCLEOTIDE SEQUENCE [LARGE SCALE GENOMIC DNA]</scope>
    <source>
        <strain evidence="3 4">AK24</strain>
    </source>
</reference>
<dbReference type="STRING" id="1232681.ADIS_1916"/>
<dbReference type="InterPro" id="IPR051396">
    <property type="entry name" value="Bact_Antivir_Def_Nuclease"/>
</dbReference>
<dbReference type="EMBL" id="AQHR01000050">
    <property type="protein sequence ID" value="EON77697.1"/>
    <property type="molecule type" value="Genomic_DNA"/>
</dbReference>
<dbReference type="OrthoDB" id="9792800at2"/>
<keyword evidence="4" id="KW-1185">Reference proteome</keyword>
<dbReference type="PATRIC" id="fig|1288963.3.peg.1907"/>
<dbReference type="InterPro" id="IPR027417">
    <property type="entry name" value="P-loop_NTPase"/>
</dbReference>
<evidence type="ECO:0000313" key="3">
    <source>
        <dbReference type="EMBL" id="EON77697.1"/>
    </source>
</evidence>
<dbReference type="PANTHER" id="PTHR43581">
    <property type="entry name" value="ATP/GTP PHOSPHATASE"/>
    <property type="match status" value="1"/>
</dbReference>
<dbReference type="RefSeq" id="WP_010854054.1">
    <property type="nucleotide sequence ID" value="NZ_AQHR01000050.1"/>
</dbReference>
<dbReference type="Proteomes" id="UP000013909">
    <property type="component" value="Unassembled WGS sequence"/>
</dbReference>
<feature type="coiled-coil region" evidence="1">
    <location>
        <begin position="150"/>
        <end position="177"/>
    </location>
</feature>
<evidence type="ECO:0000256" key="1">
    <source>
        <dbReference type="SAM" id="Coils"/>
    </source>
</evidence>
<dbReference type="AlphaFoldDB" id="R7ZUE6"/>
<sequence>MDSISFKNFRQFKEFPEMEFGGITFLVGKNNSGKSTIVKALLLMNDFISSDQYRKLSFGNNVLEDANIVTFGRALNNKCQEEDEIQFSVKQGEFLYTVSISAPSDKTDGRVVDLLIEDSELGINLHLYPDSNSVFLTGINKDWERDQESYRKIELQIAELEAKLESLNNRAENGELKKSSKEYLTMVDEFRSQIEKLREIHYFTQLENEPDLTPGKIDGRITWDDKRLKESDYRLDESLKGRSSLLSEMYSDLVEFFNQKHQNEFSWRTSGELLESATDEMMEMLEDAEKLNEIGKQENEWENLRAFYHNLHKHDDFRKKLINQKNRSQIIYLGANPSKQAALFSIRDKNNSLAQAIHQFKEMGLDNSPKESFAFFKKWFGKEGFNVGEKLEINPIAGEAYEVKVDGINLADRGMGSLQISLLLFRIAVIIEKSIQTGIKFKVVVEEPELNLHPRFQSILATLFFEVKQKYEIDFIVETHSEYLIRESQFIVKEFQLEGGVNNNPFKVYYLSDDQNRWEMKYRFDGKFINEFGPGFFDETRRIIKKML</sequence>
<proteinExistence type="predicted"/>
<dbReference type="PANTHER" id="PTHR43581:SF4">
    <property type="entry name" value="ATP_GTP PHOSPHATASE"/>
    <property type="match status" value="1"/>
</dbReference>
<organism evidence="3 4">
    <name type="scientific">Lunatimonas lonarensis</name>
    <dbReference type="NCBI Taxonomy" id="1232681"/>
    <lineage>
        <taxon>Bacteria</taxon>
        <taxon>Pseudomonadati</taxon>
        <taxon>Bacteroidota</taxon>
        <taxon>Cytophagia</taxon>
        <taxon>Cytophagales</taxon>
        <taxon>Cyclobacteriaceae</taxon>
    </lineage>
</organism>
<keyword evidence="1" id="KW-0175">Coiled coil</keyword>
<dbReference type="SUPFAM" id="SSF52540">
    <property type="entry name" value="P-loop containing nucleoside triphosphate hydrolases"/>
    <property type="match status" value="1"/>
</dbReference>
<feature type="domain" description="Endonuclease GajA/Old nuclease/RecF-like AAA" evidence="2">
    <location>
        <begin position="2"/>
        <end position="485"/>
    </location>
</feature>
<dbReference type="Gene3D" id="3.40.50.300">
    <property type="entry name" value="P-loop containing nucleotide triphosphate hydrolases"/>
    <property type="match status" value="1"/>
</dbReference>
<name>R7ZUE6_9BACT</name>